<evidence type="ECO:0000256" key="1">
    <source>
        <dbReference type="SAM" id="Phobius"/>
    </source>
</evidence>
<name>A0A0A9FZ79_ARUDO</name>
<feature type="transmembrane region" description="Helical" evidence="1">
    <location>
        <begin position="12"/>
        <end position="33"/>
    </location>
</feature>
<proteinExistence type="predicted"/>
<dbReference type="AlphaFoldDB" id="A0A0A9FZ79"/>
<evidence type="ECO:0000313" key="2">
    <source>
        <dbReference type="EMBL" id="JAE18130.1"/>
    </source>
</evidence>
<reference evidence="2" key="2">
    <citation type="journal article" date="2015" name="Data Brief">
        <title>Shoot transcriptome of the giant reed, Arundo donax.</title>
        <authorList>
            <person name="Barrero R.A."/>
            <person name="Guerrero F.D."/>
            <person name="Moolhuijzen P."/>
            <person name="Goolsby J.A."/>
            <person name="Tidwell J."/>
            <person name="Bellgard S.E."/>
            <person name="Bellgard M.I."/>
        </authorList>
    </citation>
    <scope>NUCLEOTIDE SEQUENCE</scope>
    <source>
        <tissue evidence="2">Shoot tissue taken approximately 20 cm above the soil surface</tissue>
    </source>
</reference>
<keyword evidence="1" id="KW-0472">Membrane</keyword>
<reference evidence="2" key="1">
    <citation type="submission" date="2014-09" db="EMBL/GenBank/DDBJ databases">
        <authorList>
            <person name="Magalhaes I.L.F."/>
            <person name="Oliveira U."/>
            <person name="Santos F.R."/>
            <person name="Vidigal T.H.D.A."/>
            <person name="Brescovit A.D."/>
            <person name="Santos A.J."/>
        </authorList>
    </citation>
    <scope>NUCLEOTIDE SEQUENCE</scope>
    <source>
        <tissue evidence="2">Shoot tissue taken approximately 20 cm above the soil surface</tissue>
    </source>
</reference>
<dbReference type="EMBL" id="GBRH01179766">
    <property type="protein sequence ID" value="JAE18130.1"/>
    <property type="molecule type" value="Transcribed_RNA"/>
</dbReference>
<protein>
    <submittedName>
        <fullName evidence="2">Uncharacterized protein</fullName>
    </submittedName>
</protein>
<sequence>MVFVGTYTIHGHYHLVLLSLVGKRVIFLLLVNLDARYVTFKSREESSALKEPHALQWCVFVTDPESV</sequence>
<keyword evidence="1" id="KW-1133">Transmembrane helix</keyword>
<accession>A0A0A9FZ79</accession>
<organism evidence="2">
    <name type="scientific">Arundo donax</name>
    <name type="common">Giant reed</name>
    <name type="synonym">Donax arundinaceus</name>
    <dbReference type="NCBI Taxonomy" id="35708"/>
    <lineage>
        <taxon>Eukaryota</taxon>
        <taxon>Viridiplantae</taxon>
        <taxon>Streptophyta</taxon>
        <taxon>Embryophyta</taxon>
        <taxon>Tracheophyta</taxon>
        <taxon>Spermatophyta</taxon>
        <taxon>Magnoliopsida</taxon>
        <taxon>Liliopsida</taxon>
        <taxon>Poales</taxon>
        <taxon>Poaceae</taxon>
        <taxon>PACMAD clade</taxon>
        <taxon>Arundinoideae</taxon>
        <taxon>Arundineae</taxon>
        <taxon>Arundo</taxon>
    </lineage>
</organism>
<keyword evidence="1" id="KW-0812">Transmembrane</keyword>